<evidence type="ECO:0000256" key="3">
    <source>
        <dbReference type="ARBA" id="ARBA00022679"/>
    </source>
</evidence>
<dbReference type="Proteomes" id="UP001064489">
    <property type="component" value="Chromosome 1"/>
</dbReference>
<evidence type="ECO:0000256" key="8">
    <source>
        <dbReference type="SAM" id="Phobius"/>
    </source>
</evidence>
<dbReference type="AlphaFoldDB" id="A0AAD5P2T9"/>
<keyword evidence="2" id="KW-0328">Glycosyltransferase</keyword>
<dbReference type="PANTHER" id="PTHR13301">
    <property type="entry name" value="X-BOX TRANSCRIPTION FACTOR-RELATED"/>
    <property type="match status" value="1"/>
</dbReference>
<evidence type="ECO:0000256" key="2">
    <source>
        <dbReference type="ARBA" id="ARBA00022676"/>
    </source>
</evidence>
<keyword evidence="6 8" id="KW-0472">Membrane</keyword>
<dbReference type="InterPro" id="IPR005150">
    <property type="entry name" value="Cellulose_synth"/>
</dbReference>
<dbReference type="EMBL" id="JAJSOW010000003">
    <property type="protein sequence ID" value="KAI9196272.1"/>
    <property type="molecule type" value="Genomic_DNA"/>
</dbReference>
<keyword evidence="4 8" id="KW-0812">Transmembrane</keyword>
<evidence type="ECO:0000256" key="6">
    <source>
        <dbReference type="ARBA" id="ARBA00023136"/>
    </source>
</evidence>
<dbReference type="GO" id="GO:0016020">
    <property type="term" value="C:membrane"/>
    <property type="evidence" value="ECO:0007669"/>
    <property type="project" value="InterPro"/>
</dbReference>
<organism evidence="9 10">
    <name type="scientific">Acer negundo</name>
    <name type="common">Box elder</name>
    <dbReference type="NCBI Taxonomy" id="4023"/>
    <lineage>
        <taxon>Eukaryota</taxon>
        <taxon>Viridiplantae</taxon>
        <taxon>Streptophyta</taxon>
        <taxon>Embryophyta</taxon>
        <taxon>Tracheophyta</taxon>
        <taxon>Spermatophyta</taxon>
        <taxon>Magnoliopsida</taxon>
        <taxon>eudicotyledons</taxon>
        <taxon>Gunneridae</taxon>
        <taxon>Pentapetalae</taxon>
        <taxon>rosids</taxon>
        <taxon>malvids</taxon>
        <taxon>Sapindales</taxon>
        <taxon>Sapindaceae</taxon>
        <taxon>Hippocastanoideae</taxon>
        <taxon>Acereae</taxon>
        <taxon>Acer</taxon>
    </lineage>
</organism>
<dbReference type="GO" id="GO:0071555">
    <property type="term" value="P:cell wall organization"/>
    <property type="evidence" value="ECO:0007669"/>
    <property type="project" value="UniProtKB-KW"/>
</dbReference>
<proteinExistence type="predicted"/>
<feature type="transmembrane region" description="Helical" evidence="8">
    <location>
        <begin position="75"/>
        <end position="96"/>
    </location>
</feature>
<comment type="subcellular location">
    <subcellularLocation>
        <location evidence="1">Endomembrane system</location>
    </subcellularLocation>
</comment>
<evidence type="ECO:0000313" key="9">
    <source>
        <dbReference type="EMBL" id="KAI9196272.1"/>
    </source>
</evidence>
<reference evidence="9" key="1">
    <citation type="journal article" date="2022" name="Plant J.">
        <title>Strategies of tolerance reflected in two North American maple genomes.</title>
        <authorList>
            <person name="McEvoy S.L."/>
            <person name="Sezen U.U."/>
            <person name="Trouern-Trend A."/>
            <person name="McMahon S.M."/>
            <person name="Schaberg P.G."/>
            <person name="Yang J."/>
            <person name="Wegrzyn J.L."/>
            <person name="Swenson N.G."/>
        </authorList>
    </citation>
    <scope>NUCLEOTIDE SEQUENCE</scope>
    <source>
        <strain evidence="9">91603</strain>
    </source>
</reference>
<reference evidence="9" key="2">
    <citation type="submission" date="2023-02" db="EMBL/GenBank/DDBJ databases">
        <authorList>
            <person name="Swenson N.G."/>
            <person name="Wegrzyn J.L."/>
            <person name="Mcevoy S.L."/>
        </authorList>
    </citation>
    <scope>NUCLEOTIDE SEQUENCE</scope>
    <source>
        <strain evidence="9">91603</strain>
        <tissue evidence="9">Leaf</tissue>
    </source>
</reference>
<keyword evidence="10" id="KW-1185">Reference proteome</keyword>
<sequence>MVEDYFTGFLLHCKGWNSVLCNPSRPAFLGTATTKLNDTLVQGTRWNCGLLEITLSKVLSSYIWPIKNVCATNHVLWLLCTAAPLFAALMVFSYHASALSLEWHSNISQGFKFMVPDCICFYIFPIETFRGSSHHRRFSPDMVE</sequence>
<evidence type="ECO:0000256" key="1">
    <source>
        <dbReference type="ARBA" id="ARBA00004308"/>
    </source>
</evidence>
<gene>
    <name evidence="9" type="ORF">LWI28_022459</name>
</gene>
<evidence type="ECO:0000256" key="5">
    <source>
        <dbReference type="ARBA" id="ARBA00022989"/>
    </source>
</evidence>
<accession>A0AAD5P2T9</accession>
<evidence type="ECO:0000313" key="10">
    <source>
        <dbReference type="Proteomes" id="UP001064489"/>
    </source>
</evidence>
<keyword evidence="5 8" id="KW-1133">Transmembrane helix</keyword>
<keyword evidence="3" id="KW-0808">Transferase</keyword>
<dbReference type="GO" id="GO:0016760">
    <property type="term" value="F:cellulose synthase (UDP-forming) activity"/>
    <property type="evidence" value="ECO:0007669"/>
    <property type="project" value="InterPro"/>
</dbReference>
<keyword evidence="7" id="KW-0961">Cell wall biogenesis/degradation</keyword>
<evidence type="ECO:0000256" key="4">
    <source>
        <dbReference type="ARBA" id="ARBA00022692"/>
    </source>
</evidence>
<dbReference type="GO" id="GO:0030244">
    <property type="term" value="P:cellulose biosynthetic process"/>
    <property type="evidence" value="ECO:0007669"/>
    <property type="project" value="InterPro"/>
</dbReference>
<dbReference type="Pfam" id="PF03552">
    <property type="entry name" value="Cellulose_synt"/>
    <property type="match status" value="1"/>
</dbReference>
<protein>
    <submittedName>
        <fullName evidence="9">Uncharacterized protein</fullName>
    </submittedName>
</protein>
<name>A0AAD5P2T9_ACENE</name>
<dbReference type="GO" id="GO:0012505">
    <property type="term" value="C:endomembrane system"/>
    <property type="evidence" value="ECO:0007669"/>
    <property type="project" value="UniProtKB-SubCell"/>
</dbReference>
<evidence type="ECO:0000256" key="7">
    <source>
        <dbReference type="ARBA" id="ARBA00023316"/>
    </source>
</evidence>
<comment type="caution">
    <text evidence="9">The sequence shown here is derived from an EMBL/GenBank/DDBJ whole genome shotgun (WGS) entry which is preliminary data.</text>
</comment>